<evidence type="ECO:0000313" key="2">
    <source>
        <dbReference type="Proteomes" id="UP000824219"/>
    </source>
</evidence>
<evidence type="ECO:0000313" key="1">
    <source>
        <dbReference type="EMBL" id="KAG7326875.1"/>
    </source>
</evidence>
<gene>
    <name evidence="1" type="ORF">KOW79_010276</name>
</gene>
<comment type="caution">
    <text evidence="1">The sequence shown here is derived from an EMBL/GenBank/DDBJ whole genome shotgun (WGS) entry which is preliminary data.</text>
</comment>
<name>A0A9D3NR01_9TELE</name>
<accession>A0A9D3NR01</accession>
<keyword evidence="2" id="KW-1185">Reference proteome</keyword>
<protein>
    <submittedName>
        <fullName evidence="1">Uncharacterized protein</fullName>
    </submittedName>
</protein>
<dbReference type="EMBL" id="JAHKSW010000011">
    <property type="protein sequence ID" value="KAG7326875.1"/>
    <property type="molecule type" value="Genomic_DNA"/>
</dbReference>
<sequence length="214" mass="24080">MFLNEDIYCIALKQKAENLIKALKVYNYLLCKQGANLQGHVKELEEVAEKIDKEVKIDITRAAVGATGLAAIVGVHTDLDRNKAKTIFKDCSTQIQEIERCLKLIRSYVECLNNYDLSTSTEVDSKAEKVVKMAHHFEDTGMISAVSKCSALIQDSVLGMNMCFCKDDSKELKNLKLVSKNNFANEICVLTKQIQVILDELMMFKTVVVEFVDM</sequence>
<dbReference type="Proteomes" id="UP000824219">
    <property type="component" value="Linkage Group LG11"/>
</dbReference>
<reference evidence="1 2" key="1">
    <citation type="submission" date="2021-06" db="EMBL/GenBank/DDBJ databases">
        <title>Chromosome-level genome assembly of the red-tail catfish (Hemibagrus wyckioides).</title>
        <authorList>
            <person name="Shao F."/>
        </authorList>
    </citation>
    <scope>NUCLEOTIDE SEQUENCE [LARGE SCALE GENOMIC DNA]</scope>
    <source>
        <strain evidence="1">EC202008001</strain>
        <tissue evidence="1">Blood</tissue>
    </source>
</reference>
<dbReference type="AlphaFoldDB" id="A0A9D3NR01"/>
<proteinExistence type="predicted"/>
<organism evidence="1 2">
    <name type="scientific">Hemibagrus wyckioides</name>
    <dbReference type="NCBI Taxonomy" id="337641"/>
    <lineage>
        <taxon>Eukaryota</taxon>
        <taxon>Metazoa</taxon>
        <taxon>Chordata</taxon>
        <taxon>Craniata</taxon>
        <taxon>Vertebrata</taxon>
        <taxon>Euteleostomi</taxon>
        <taxon>Actinopterygii</taxon>
        <taxon>Neopterygii</taxon>
        <taxon>Teleostei</taxon>
        <taxon>Ostariophysi</taxon>
        <taxon>Siluriformes</taxon>
        <taxon>Bagridae</taxon>
        <taxon>Hemibagrus</taxon>
    </lineage>
</organism>
<dbReference type="OrthoDB" id="8920155at2759"/>